<keyword evidence="2" id="KW-1185">Reference proteome</keyword>
<evidence type="ECO:0000313" key="2">
    <source>
        <dbReference type="Proteomes" id="UP001231124"/>
    </source>
</evidence>
<organism evidence="1 2">
    <name type="scientific">Methylobacterium aerolatum</name>
    <dbReference type="NCBI Taxonomy" id="418708"/>
    <lineage>
        <taxon>Bacteria</taxon>
        <taxon>Pseudomonadati</taxon>
        <taxon>Pseudomonadota</taxon>
        <taxon>Alphaproteobacteria</taxon>
        <taxon>Hyphomicrobiales</taxon>
        <taxon>Methylobacteriaceae</taxon>
        <taxon>Methylobacterium</taxon>
    </lineage>
</organism>
<proteinExistence type="predicted"/>
<dbReference type="RefSeq" id="WP_238201812.1">
    <property type="nucleotide sequence ID" value="NZ_BPQE01000005.1"/>
</dbReference>
<comment type="caution">
    <text evidence="1">The sequence shown here is derived from an EMBL/GenBank/DDBJ whole genome shotgun (WGS) entry which is preliminary data.</text>
</comment>
<reference evidence="1 2" key="1">
    <citation type="submission" date="2023-07" db="EMBL/GenBank/DDBJ databases">
        <title>Genomic Encyclopedia of Type Strains, Phase IV (KMG-IV): sequencing the most valuable type-strain genomes for metagenomic binning, comparative biology and taxonomic classification.</title>
        <authorList>
            <person name="Goeker M."/>
        </authorList>
    </citation>
    <scope>NUCLEOTIDE SEQUENCE [LARGE SCALE GENOMIC DNA]</scope>
    <source>
        <strain evidence="1 2">DSM 19013</strain>
    </source>
</reference>
<evidence type="ECO:0000313" key="1">
    <source>
        <dbReference type="EMBL" id="MDQ0448131.1"/>
    </source>
</evidence>
<accession>A0ABU0I0L6</accession>
<dbReference type="Proteomes" id="UP001231124">
    <property type="component" value="Unassembled WGS sequence"/>
</dbReference>
<name>A0ABU0I0L6_9HYPH</name>
<gene>
    <name evidence="1" type="ORF">QO012_002639</name>
</gene>
<dbReference type="EMBL" id="JAUSVP010000007">
    <property type="protein sequence ID" value="MDQ0448131.1"/>
    <property type="molecule type" value="Genomic_DNA"/>
</dbReference>
<protein>
    <submittedName>
        <fullName evidence="1">Uncharacterized protein</fullName>
    </submittedName>
</protein>
<sequence>MAKRHLKTTPENVEAVLSAYRLAVAGQPFHEELAKVRSLGSIVEVKHTPDNAMAVQVRTLKGELRSPRKMDCYGALILGVLSLPGGSPYFNPDRRKGFKGELHYLYVCGQPIVRVLADAQAGEKVEYGADHRDLRPSTLRVVPVSRGRSSATRPEATAEALRNYDANAAKWGLAGILSRDDYAATIEGSYRLFDQRHAAYLKPATREAAE</sequence>